<comment type="caution">
    <text evidence="1">The sequence shown here is derived from an EMBL/GenBank/DDBJ whole genome shotgun (WGS) entry which is preliminary data.</text>
</comment>
<proteinExistence type="predicted"/>
<gene>
    <name evidence="1" type="ORF">A0J61_04537</name>
</gene>
<keyword evidence="2" id="KW-1185">Reference proteome</keyword>
<sequence length="82" mass="9189">MLSIQHNGALLSVLLWCRFPLSVPLLSNHSSSFQVFVWNNTAFVPHQQMKLKKSLGSVLVYIAYCCTTKYHLPSLVSPVPNS</sequence>
<dbReference type="AlphaFoldDB" id="A0A1C7NJD7"/>
<reference evidence="1 2" key="1">
    <citation type="submission" date="2016-03" db="EMBL/GenBank/DDBJ databases">
        <title>Choanephora cucurbitarum.</title>
        <authorList>
            <person name="Min B."/>
            <person name="Park H."/>
            <person name="Park J.-H."/>
            <person name="Shin H.-D."/>
            <person name="Choi I.-G."/>
        </authorList>
    </citation>
    <scope>NUCLEOTIDE SEQUENCE [LARGE SCALE GENOMIC DNA]</scope>
    <source>
        <strain evidence="1 2">KUS-F28377</strain>
    </source>
</reference>
<evidence type="ECO:0000313" key="2">
    <source>
        <dbReference type="Proteomes" id="UP000093000"/>
    </source>
</evidence>
<name>A0A1C7NJD7_9FUNG</name>
<dbReference type="Proteomes" id="UP000093000">
    <property type="component" value="Unassembled WGS sequence"/>
</dbReference>
<accession>A0A1C7NJD7</accession>
<dbReference type="EMBL" id="LUGH01000225">
    <property type="protein sequence ID" value="OBZ87414.1"/>
    <property type="molecule type" value="Genomic_DNA"/>
</dbReference>
<protein>
    <submittedName>
        <fullName evidence="1">Uncharacterized protein</fullName>
    </submittedName>
</protein>
<organism evidence="1 2">
    <name type="scientific">Choanephora cucurbitarum</name>
    <dbReference type="NCBI Taxonomy" id="101091"/>
    <lineage>
        <taxon>Eukaryota</taxon>
        <taxon>Fungi</taxon>
        <taxon>Fungi incertae sedis</taxon>
        <taxon>Mucoromycota</taxon>
        <taxon>Mucoromycotina</taxon>
        <taxon>Mucoromycetes</taxon>
        <taxon>Mucorales</taxon>
        <taxon>Mucorineae</taxon>
        <taxon>Choanephoraceae</taxon>
        <taxon>Choanephoroideae</taxon>
        <taxon>Choanephora</taxon>
    </lineage>
</organism>
<evidence type="ECO:0000313" key="1">
    <source>
        <dbReference type="EMBL" id="OBZ87414.1"/>
    </source>
</evidence>
<dbReference type="InParanoid" id="A0A1C7NJD7"/>